<dbReference type="CDD" id="cd16936">
    <property type="entry name" value="HATPase_RsbW-like"/>
    <property type="match status" value="1"/>
</dbReference>
<organism evidence="3 4">
    <name type="scientific">Kitasatospora indigofera</name>
    <dbReference type="NCBI Taxonomy" id="67307"/>
    <lineage>
        <taxon>Bacteria</taxon>
        <taxon>Bacillati</taxon>
        <taxon>Actinomycetota</taxon>
        <taxon>Actinomycetes</taxon>
        <taxon>Kitasatosporales</taxon>
        <taxon>Streptomycetaceae</taxon>
        <taxon>Kitasatospora</taxon>
    </lineage>
</organism>
<evidence type="ECO:0000256" key="1">
    <source>
        <dbReference type="ARBA" id="ARBA00022527"/>
    </source>
</evidence>
<keyword evidence="1" id="KW-0723">Serine/threonine-protein kinase</keyword>
<dbReference type="RefSeq" id="WP_190213919.1">
    <property type="nucleotide sequence ID" value="NZ_BNBO01000043.1"/>
</dbReference>
<keyword evidence="1" id="KW-0808">Transferase</keyword>
<dbReference type="InterPro" id="IPR003594">
    <property type="entry name" value="HATPase_dom"/>
</dbReference>
<comment type="caution">
    <text evidence="3">The sequence shown here is derived from an EMBL/GenBank/DDBJ whole genome shotgun (WGS) entry which is preliminary data.</text>
</comment>
<dbReference type="EMBL" id="BNBO01000043">
    <property type="protein sequence ID" value="GHH79640.1"/>
    <property type="molecule type" value="Genomic_DNA"/>
</dbReference>
<reference evidence="3" key="2">
    <citation type="submission" date="2020-09" db="EMBL/GenBank/DDBJ databases">
        <authorList>
            <person name="Sun Q."/>
            <person name="Ohkuma M."/>
        </authorList>
    </citation>
    <scope>NUCLEOTIDE SEQUENCE</scope>
    <source>
        <strain evidence="3">JCM 4646</strain>
    </source>
</reference>
<dbReference type="Proteomes" id="UP000617734">
    <property type="component" value="Unassembled WGS sequence"/>
</dbReference>
<dbReference type="Pfam" id="PF13581">
    <property type="entry name" value="HATPase_c_2"/>
    <property type="match status" value="1"/>
</dbReference>
<keyword evidence="4" id="KW-1185">Reference proteome</keyword>
<dbReference type="InterPro" id="IPR050267">
    <property type="entry name" value="Anti-sigma-factor_SerPK"/>
</dbReference>
<dbReference type="InterPro" id="IPR036890">
    <property type="entry name" value="HATPase_C_sf"/>
</dbReference>
<dbReference type="PANTHER" id="PTHR35526">
    <property type="entry name" value="ANTI-SIGMA-F FACTOR RSBW-RELATED"/>
    <property type="match status" value="1"/>
</dbReference>
<evidence type="ECO:0000313" key="3">
    <source>
        <dbReference type="EMBL" id="GHH79640.1"/>
    </source>
</evidence>
<sequence>MSYQTPGDTGPARPGLPLTGQRRRLALSGLKGQVARGRDFTRQALADWDWPAGQDPHGQSAADDVLLVVSELLANACLHAGGPHELVLTASAEGLRVEVLDGDPAVPVLRSPYEPGRPGGHGLHIVQKLADRWGVTPVQGGKSVWLEFTAGRLVG</sequence>
<gene>
    <name evidence="3" type="ORF">GCM10018781_58070</name>
</gene>
<dbReference type="Gene3D" id="3.30.565.10">
    <property type="entry name" value="Histidine kinase-like ATPase, C-terminal domain"/>
    <property type="match status" value="1"/>
</dbReference>
<dbReference type="GO" id="GO:0004674">
    <property type="term" value="F:protein serine/threonine kinase activity"/>
    <property type="evidence" value="ECO:0007669"/>
    <property type="project" value="UniProtKB-KW"/>
</dbReference>
<keyword evidence="1" id="KW-0418">Kinase</keyword>
<dbReference type="GeneID" id="95356146"/>
<dbReference type="SUPFAM" id="SSF55874">
    <property type="entry name" value="ATPase domain of HSP90 chaperone/DNA topoisomerase II/histidine kinase"/>
    <property type="match status" value="1"/>
</dbReference>
<name>A0A919G7V3_9ACTN</name>
<dbReference type="AlphaFoldDB" id="A0A919G7V3"/>
<proteinExistence type="predicted"/>
<evidence type="ECO:0000313" key="4">
    <source>
        <dbReference type="Proteomes" id="UP000617734"/>
    </source>
</evidence>
<reference evidence="3" key="1">
    <citation type="journal article" date="2014" name="Int. J. Syst. Evol. Microbiol.">
        <title>Complete genome sequence of Corynebacterium casei LMG S-19264T (=DSM 44701T), isolated from a smear-ripened cheese.</title>
        <authorList>
            <consortium name="US DOE Joint Genome Institute (JGI-PGF)"/>
            <person name="Walter F."/>
            <person name="Albersmeier A."/>
            <person name="Kalinowski J."/>
            <person name="Ruckert C."/>
        </authorList>
    </citation>
    <scope>NUCLEOTIDE SEQUENCE</scope>
    <source>
        <strain evidence="3">JCM 4646</strain>
    </source>
</reference>
<feature type="domain" description="Histidine kinase/HSP90-like ATPase" evidence="2">
    <location>
        <begin position="57"/>
        <end position="146"/>
    </location>
</feature>
<accession>A0A919G7V3</accession>
<evidence type="ECO:0000259" key="2">
    <source>
        <dbReference type="Pfam" id="PF13581"/>
    </source>
</evidence>
<dbReference type="PANTHER" id="PTHR35526:SF3">
    <property type="entry name" value="ANTI-SIGMA-F FACTOR RSBW"/>
    <property type="match status" value="1"/>
</dbReference>
<protein>
    <submittedName>
        <fullName evidence="3">ATPase</fullName>
    </submittedName>
</protein>